<evidence type="ECO:0000259" key="1">
    <source>
        <dbReference type="Pfam" id="PF08241"/>
    </source>
</evidence>
<dbReference type="InterPro" id="IPR029063">
    <property type="entry name" value="SAM-dependent_MTases_sf"/>
</dbReference>
<protein>
    <submittedName>
        <fullName evidence="2">Unannotated protein</fullName>
    </submittedName>
</protein>
<organism evidence="2">
    <name type="scientific">freshwater metagenome</name>
    <dbReference type="NCBI Taxonomy" id="449393"/>
    <lineage>
        <taxon>unclassified sequences</taxon>
        <taxon>metagenomes</taxon>
        <taxon>ecological metagenomes</taxon>
    </lineage>
</organism>
<feature type="domain" description="Methyltransferase type 11" evidence="1">
    <location>
        <begin position="59"/>
        <end position="107"/>
    </location>
</feature>
<dbReference type="Gene3D" id="3.40.50.150">
    <property type="entry name" value="Vaccinia Virus protein VP39"/>
    <property type="match status" value="1"/>
</dbReference>
<dbReference type="SUPFAM" id="SSF53335">
    <property type="entry name" value="S-adenosyl-L-methionine-dependent methyltransferases"/>
    <property type="match status" value="1"/>
</dbReference>
<evidence type="ECO:0000313" key="2">
    <source>
        <dbReference type="EMBL" id="CAB4685923.1"/>
    </source>
</evidence>
<dbReference type="AlphaFoldDB" id="A0A6J6NNE5"/>
<sequence>MAQAPTLTADALVLDVGGGAAHDSRANWVIDLTSWENRNWFYSERGELSGTHDQIPPGRWVQRDICDRDPWPFEDGQFDFVICSHTLEDVRDPVGVCREMMRVGRAGWITTPAAVTELTRGIESPHWCGWRHHRWLVEREGDGIVFLAKPHNVNDPTWPAAVRSPRFLRPGALEPLSFYWEGSFPVREEITIDGDVFDARLDAIAAAARRADPVGSAVIAARSVAGAGYREGRRTAGRLVRRVRR</sequence>
<dbReference type="EMBL" id="CAEZXP010000001">
    <property type="protein sequence ID" value="CAB4685923.1"/>
    <property type="molecule type" value="Genomic_DNA"/>
</dbReference>
<name>A0A6J6NNE5_9ZZZZ</name>
<accession>A0A6J6NNE5</accession>
<dbReference type="GO" id="GO:0008757">
    <property type="term" value="F:S-adenosylmethionine-dependent methyltransferase activity"/>
    <property type="evidence" value="ECO:0007669"/>
    <property type="project" value="InterPro"/>
</dbReference>
<gene>
    <name evidence="2" type="ORF">UFOPK2399_00285</name>
</gene>
<proteinExistence type="predicted"/>
<dbReference type="InterPro" id="IPR013216">
    <property type="entry name" value="Methyltransf_11"/>
</dbReference>
<dbReference type="Pfam" id="PF08241">
    <property type="entry name" value="Methyltransf_11"/>
    <property type="match status" value="1"/>
</dbReference>
<reference evidence="2" key="1">
    <citation type="submission" date="2020-05" db="EMBL/GenBank/DDBJ databases">
        <authorList>
            <person name="Chiriac C."/>
            <person name="Salcher M."/>
            <person name="Ghai R."/>
            <person name="Kavagutti S V."/>
        </authorList>
    </citation>
    <scope>NUCLEOTIDE SEQUENCE</scope>
</reference>